<keyword evidence="2" id="KW-1185">Reference proteome</keyword>
<evidence type="ECO:0000313" key="1">
    <source>
        <dbReference type="EMBL" id="MBC8612047.1"/>
    </source>
</evidence>
<accession>A0A8J6PH67</accession>
<comment type="caution">
    <text evidence="1">The sequence shown here is derived from an EMBL/GenBank/DDBJ whole genome shotgun (WGS) entry which is preliminary data.</text>
</comment>
<dbReference type="AlphaFoldDB" id="A0A8J6PH67"/>
<organism evidence="1 2">
    <name type="scientific">Massiliimalia timonensis</name>
    <dbReference type="NCBI Taxonomy" id="1987501"/>
    <lineage>
        <taxon>Bacteria</taxon>
        <taxon>Bacillati</taxon>
        <taxon>Bacillota</taxon>
        <taxon>Clostridia</taxon>
        <taxon>Eubacteriales</taxon>
        <taxon>Oscillospiraceae</taxon>
        <taxon>Massiliimalia</taxon>
    </lineage>
</organism>
<evidence type="ECO:0000313" key="2">
    <source>
        <dbReference type="Proteomes" id="UP000632659"/>
    </source>
</evidence>
<sequence>MAVTTLEQLKQYSEGSEVELPGFDPDTPFIVRLKRPSLMILAQSGKIPNELLDSAADLFKRGLADSVKGGESFQRTAQTLVQIAKASLVSPSYEELEEAGIALTDMQLIYIYNFTQTGVNALKSFRKK</sequence>
<proteinExistence type="predicted"/>
<dbReference type="OrthoDB" id="1902344at2"/>
<protein>
    <submittedName>
        <fullName evidence="1">Esterase</fullName>
    </submittedName>
</protein>
<dbReference type="EMBL" id="JACRTL010000011">
    <property type="protein sequence ID" value="MBC8612047.1"/>
    <property type="molecule type" value="Genomic_DNA"/>
</dbReference>
<reference evidence="1" key="1">
    <citation type="submission" date="2020-08" db="EMBL/GenBank/DDBJ databases">
        <title>Genome public.</title>
        <authorList>
            <person name="Liu C."/>
            <person name="Sun Q."/>
        </authorList>
    </citation>
    <scope>NUCLEOTIDE SEQUENCE</scope>
    <source>
        <strain evidence="1">NSJ-15</strain>
    </source>
</reference>
<name>A0A8J6PH67_9FIRM</name>
<gene>
    <name evidence="1" type="ORF">H8702_13195</name>
</gene>
<dbReference type="Proteomes" id="UP000632659">
    <property type="component" value="Unassembled WGS sequence"/>
</dbReference>
<dbReference type="RefSeq" id="WP_093988795.1">
    <property type="nucleotide sequence ID" value="NZ_FYDD01000003.1"/>
</dbReference>